<dbReference type="Gene3D" id="3.10.620.30">
    <property type="match status" value="1"/>
</dbReference>
<dbReference type="InterPro" id="IPR038765">
    <property type="entry name" value="Papain-like_cys_pep_sf"/>
</dbReference>
<evidence type="ECO:0000259" key="2">
    <source>
        <dbReference type="Pfam" id="PF12969"/>
    </source>
</evidence>
<organism evidence="3">
    <name type="scientific">Wolbachia endosymbiont of Ephestia elutella</name>
    <dbReference type="NCBI Taxonomy" id="3231696"/>
    <lineage>
        <taxon>Bacteria</taxon>
        <taxon>Pseudomonadati</taxon>
        <taxon>Pseudomonadota</taxon>
        <taxon>Alphaproteobacteria</taxon>
        <taxon>Rickettsiales</taxon>
        <taxon>Anaplasmataceae</taxon>
        <taxon>Wolbachieae</taxon>
        <taxon>Wolbachia</taxon>
    </lineage>
</organism>
<protein>
    <submittedName>
        <fullName evidence="3">DUF3857 domain-containing protein</fullName>
    </submittedName>
</protein>
<keyword evidence="1" id="KW-0732">Signal</keyword>
<accession>A0AAU8MK93</accession>
<reference evidence="3" key="1">
    <citation type="submission" date="2024-06" db="EMBL/GenBank/DDBJ databases">
        <authorList>
            <person name="Al-Khalidi N."/>
            <person name="Al-Zurfi S.M."/>
            <person name="Lahuf A."/>
        </authorList>
    </citation>
    <scope>NUCLEOTIDE SEQUENCE</scope>
    <source>
        <strain evidence="3">Karbala-1</strain>
    </source>
</reference>
<evidence type="ECO:0000256" key="1">
    <source>
        <dbReference type="SAM" id="SignalP"/>
    </source>
</evidence>
<dbReference type="AlphaFoldDB" id="A0AAU8MK93"/>
<sequence length="627" mass="71004">MRFLKAVFNLAMLAFFVASTAEARWSKYEDASVEVKFSNVNINVNRDGTYETEVELQAKILKESGRDRFSLYSLIYNDDSADLTVLEAKTAYNGEEYIVTEDMIEDKPLASPSKGFDQLRQVTISFPKIEIGTEVYLRYKQVNKKVPVDNFYGLSFSYHGDYLQAENTKINSELPLEIKVNDPREVLEIAEEKNDDIHSISIALKKAVYENTTNEPHNGILNIKHNTWVSLSSLSEWEDLAKKLAPGYHSVINQPLPATFEAIAEFADNESTDEEKINAVTSLLNEKVQYMGDWRTVSGKFFPRDLEKIADSQVGDCKDFSASTAAILQKLGYKVQPILVMRGTTSTSNPEALPNMGNFNHVMLKVTNRDGKIYWIDPTNTVSMAQGIFPDIADRNALVLDSEEADYIKIPAVQGENSKVISHSELTIEDNVVNEYGQLTVQGEAALGLTGVGLYYSNEQLRDSVFRMISGVYLDEEEKKFLELPDLTLRNVEDLTIKYEFQQKNKIFKTNLGPALNLGDNWLNDVVNTASDQVSDLFIGVPKTKESHMIIKDIKIKNCENLNFEINSPWLYVNRFCKYQNDGTEFSNLITIKKSFITNEELKTAEYKNLKSELENNFSRASIIISE</sequence>
<feature type="chain" id="PRO_5043997931" evidence="1">
    <location>
        <begin position="24"/>
        <end position="627"/>
    </location>
</feature>
<name>A0AAU8MK93_9RICK</name>
<dbReference type="EMBL" id="CP159923">
    <property type="protein sequence ID" value="XCO72666.1"/>
    <property type="molecule type" value="Genomic_DNA"/>
</dbReference>
<dbReference type="InterPro" id="IPR024618">
    <property type="entry name" value="DUF3857"/>
</dbReference>
<dbReference type="Gene3D" id="2.60.40.3140">
    <property type="match status" value="1"/>
</dbReference>
<feature type="domain" description="DUF3857" evidence="2">
    <location>
        <begin position="47"/>
        <end position="180"/>
    </location>
</feature>
<gene>
    <name evidence="3" type="ORF">ABS251_00765</name>
</gene>
<proteinExistence type="predicted"/>
<dbReference type="Pfam" id="PF12969">
    <property type="entry name" value="DUF3857"/>
    <property type="match status" value="1"/>
</dbReference>
<feature type="signal peptide" evidence="1">
    <location>
        <begin position="1"/>
        <end position="23"/>
    </location>
</feature>
<evidence type="ECO:0000313" key="3">
    <source>
        <dbReference type="EMBL" id="XCO72666.1"/>
    </source>
</evidence>
<dbReference type="SUPFAM" id="SSF54001">
    <property type="entry name" value="Cysteine proteinases"/>
    <property type="match status" value="1"/>
</dbReference>